<dbReference type="RefSeq" id="WP_205102367.1">
    <property type="nucleotide sequence ID" value="NZ_JACJJC010000006.1"/>
</dbReference>
<dbReference type="PROSITE" id="PS51892">
    <property type="entry name" value="SUBTILASE"/>
    <property type="match status" value="1"/>
</dbReference>
<dbReference type="Gene3D" id="2.40.128.130">
    <property type="entry name" value="Autotransporter beta-domain"/>
    <property type="match status" value="1"/>
</dbReference>
<sequence length="1121" mass="119794">MNRTFKTIWSAARQQYIVSDEKHMSRGKAAKATMAAVAVAAAFAAGSAFAAYMPVELTGSSLSASSGYQDPGKIGDKGSWETEEYKKDWGLTAMKASSAYALGYHGQGVALGVMDSGALLQKHPELAGDRFHASHATGEYGSTGDRYQDGVSGVGDVFENGDYEKGDKFDIDGNWIGHVNDTHGTHVTGTVGANRDGSEFHGVSWGSEIWVGNTGGTDNTNYGMPQDYNFFYAGWKSLADNLIAANGAERGGVINNSFGTNLRINEGGTSLPANTTAETEYEYFLFKQRYGDDPSFVDAAWDAVKGTNVVQVMTTGNRNMDMPYYRALYPYFNPEAEQNWIAVAGLQKDGVDAEGRDKYKWVDGFNQAGNAKWWTVVAPGSGIYSSIVYDDHYEATDDEHKLGDAGYASYSGTSMAAPHVTGAMGVLMSRYQDMSAVQVRDVLFTTANHKNADGSNFTGWTAAEGEVDEIYGWGMPDLEKGMYGPGQLLGKFDYNMRTTALDVWSNDISQVALDQRKAEDLAWMELTKNGTDLDAEDYELGGADIPDVDDATIDPEDARKWRAEYYAKRAESIKYKLEHGLYDGSLVKRGQGTLVLTGNNTYRGGTTVEEGTLWGFNNSFGVTETETKAVANGKVTVNGGSFGIMNSYTDEFTQTGTSHDEHSDHSVDVAVKDGGTYLLSAGEEVSVGNISFEEGAKISVGSANAETLKGAVDGVALETKLKADNVTGLTEDMFSDDALAFFDTKLTIDSATGEITATTEVNEGSFTAYGSSSNAREIGKALAATKDGALFDMLLTANGEQVGRTYDSLGNDAFLNAQNASIVNTITMTRAVKDQAQGIGGARVAEMADGTARIWATGIGTWGDVDYGNSSIDNDFYAGLVGAEVDVCPAAKVGVFFGAGTSEFDGGKNGKLESDDIHFGIYAQTNIQDVVGLNFGFTYTQQDREGHRGLTIGTNTATNKIDNDAQIAQIFVEGAYTGFNTASYSVEPYVGFSWMHVQSDDFSENVAGVEVETNNENQNVQVTTLGLRGAIPFTVGSVAMSVKGDVNWMHFFGDTSAEALLGLGGSGVAKIEGGELDNMFGVGLGIEAQLTKTTTFGLSYTGAYDGDVSSSGLFANVRFAF</sequence>
<evidence type="ECO:0000259" key="7">
    <source>
        <dbReference type="PROSITE" id="PS51208"/>
    </source>
</evidence>
<reference evidence="8 9" key="1">
    <citation type="journal article" date="2021" name="Sci. Rep.">
        <title>The distribution of antibiotic resistance genes in chicken gut microbiota commensals.</title>
        <authorList>
            <person name="Juricova H."/>
            <person name="Matiasovicova J."/>
            <person name="Kubasova T."/>
            <person name="Cejkova D."/>
            <person name="Rychlik I."/>
        </authorList>
    </citation>
    <scope>NUCLEOTIDE SEQUENCE [LARGE SCALE GENOMIC DNA]</scope>
    <source>
        <strain evidence="8 9">An829</strain>
    </source>
</reference>
<evidence type="ECO:0000313" key="8">
    <source>
        <dbReference type="EMBL" id="MBM6703900.1"/>
    </source>
</evidence>
<dbReference type="PANTHER" id="PTHR43806:SF11">
    <property type="entry name" value="CEREVISIN-RELATED"/>
    <property type="match status" value="1"/>
</dbReference>
<feature type="active site" description="Charge relay system" evidence="6">
    <location>
        <position position="183"/>
    </location>
</feature>
<accession>A0ABS2DT58</accession>
<gene>
    <name evidence="8" type="ORF">H6A60_05300</name>
</gene>
<evidence type="ECO:0000256" key="1">
    <source>
        <dbReference type="ARBA" id="ARBA00011073"/>
    </source>
</evidence>
<dbReference type="InterPro" id="IPR000209">
    <property type="entry name" value="Peptidase_S8/S53_dom"/>
</dbReference>
<dbReference type="SMART" id="SM00869">
    <property type="entry name" value="Autotransporter"/>
    <property type="match status" value="1"/>
</dbReference>
<dbReference type="InterPro" id="IPR024973">
    <property type="entry name" value="ESPR"/>
</dbReference>
<dbReference type="PANTHER" id="PTHR43806">
    <property type="entry name" value="PEPTIDASE S8"/>
    <property type="match status" value="1"/>
</dbReference>
<dbReference type="Pfam" id="PF00082">
    <property type="entry name" value="Peptidase_S8"/>
    <property type="match status" value="1"/>
</dbReference>
<dbReference type="PROSITE" id="PS00137">
    <property type="entry name" value="SUBTILASE_HIS"/>
    <property type="match status" value="1"/>
</dbReference>
<organism evidence="8 9">
    <name type="scientific">Sutterella massiliensis</name>
    <dbReference type="NCBI Taxonomy" id="1816689"/>
    <lineage>
        <taxon>Bacteria</taxon>
        <taxon>Pseudomonadati</taxon>
        <taxon>Pseudomonadota</taxon>
        <taxon>Betaproteobacteria</taxon>
        <taxon>Burkholderiales</taxon>
        <taxon>Sutterellaceae</taxon>
        <taxon>Sutterella</taxon>
    </lineage>
</organism>
<feature type="domain" description="Autotransporter" evidence="7">
    <location>
        <begin position="847"/>
        <end position="1121"/>
    </location>
</feature>
<dbReference type="SUPFAM" id="SSF52743">
    <property type="entry name" value="Subtilisin-like"/>
    <property type="match status" value="1"/>
</dbReference>
<evidence type="ECO:0000256" key="6">
    <source>
        <dbReference type="PROSITE-ProRule" id="PRU01240"/>
    </source>
</evidence>
<dbReference type="Pfam" id="PF03797">
    <property type="entry name" value="Autotransporter"/>
    <property type="match status" value="1"/>
</dbReference>
<dbReference type="Gene3D" id="3.40.50.200">
    <property type="entry name" value="Peptidase S8/S53 domain"/>
    <property type="match status" value="1"/>
</dbReference>
<comment type="similarity">
    <text evidence="1 6">Belongs to the peptidase S8 family.</text>
</comment>
<evidence type="ECO:0000313" key="9">
    <source>
        <dbReference type="Proteomes" id="UP000715095"/>
    </source>
</evidence>
<dbReference type="InterPro" id="IPR023828">
    <property type="entry name" value="Peptidase_S8_Ser-AS"/>
</dbReference>
<evidence type="ECO:0000256" key="5">
    <source>
        <dbReference type="ARBA" id="ARBA00022825"/>
    </source>
</evidence>
<dbReference type="InterPro" id="IPR036709">
    <property type="entry name" value="Autotransporte_beta_dom_sf"/>
</dbReference>
<feature type="active site" description="Charge relay system" evidence="6">
    <location>
        <position position="115"/>
    </location>
</feature>
<keyword evidence="3" id="KW-0732">Signal</keyword>
<dbReference type="InterPro" id="IPR015500">
    <property type="entry name" value="Peptidase_S8_subtilisin-rel"/>
</dbReference>
<dbReference type="Proteomes" id="UP000715095">
    <property type="component" value="Unassembled WGS sequence"/>
</dbReference>
<dbReference type="EMBL" id="JACJJC010000006">
    <property type="protein sequence ID" value="MBM6703900.1"/>
    <property type="molecule type" value="Genomic_DNA"/>
</dbReference>
<evidence type="ECO:0000256" key="4">
    <source>
        <dbReference type="ARBA" id="ARBA00022801"/>
    </source>
</evidence>
<dbReference type="PRINTS" id="PR00723">
    <property type="entry name" value="SUBTILISIN"/>
</dbReference>
<dbReference type="CDD" id="cd04848">
    <property type="entry name" value="Peptidases_S8_Autotransporter_serine_protease_like"/>
    <property type="match status" value="1"/>
</dbReference>
<protein>
    <submittedName>
        <fullName evidence="8">Autotransporter domain-containing protein</fullName>
    </submittedName>
</protein>
<dbReference type="SUPFAM" id="SSF103515">
    <property type="entry name" value="Autotransporter"/>
    <property type="match status" value="1"/>
</dbReference>
<dbReference type="PROSITE" id="PS51208">
    <property type="entry name" value="AUTOTRANSPORTER"/>
    <property type="match status" value="1"/>
</dbReference>
<dbReference type="InterPro" id="IPR005546">
    <property type="entry name" value="Autotransporte_beta"/>
</dbReference>
<proteinExistence type="inferred from homology"/>
<feature type="active site" description="Charge relay system" evidence="6">
    <location>
        <position position="414"/>
    </location>
</feature>
<dbReference type="NCBIfam" id="TIGR02601">
    <property type="entry name" value="autotrns_rpt"/>
    <property type="match status" value="1"/>
</dbReference>
<dbReference type="InterPro" id="IPR022398">
    <property type="entry name" value="Peptidase_S8_His-AS"/>
</dbReference>
<keyword evidence="5 6" id="KW-0720">Serine protease</keyword>
<evidence type="ECO:0000256" key="3">
    <source>
        <dbReference type="ARBA" id="ARBA00022729"/>
    </source>
</evidence>
<dbReference type="PROSITE" id="PS00138">
    <property type="entry name" value="SUBTILASE_SER"/>
    <property type="match status" value="1"/>
</dbReference>
<keyword evidence="2 6" id="KW-0645">Protease</keyword>
<dbReference type="InterPro" id="IPR036852">
    <property type="entry name" value="Peptidase_S8/S53_dom_sf"/>
</dbReference>
<dbReference type="InterPro" id="IPR050131">
    <property type="entry name" value="Peptidase_S8_subtilisin-like"/>
</dbReference>
<keyword evidence="9" id="KW-1185">Reference proteome</keyword>
<dbReference type="InterPro" id="IPR034061">
    <property type="entry name" value="Peptidases_S8_Autotransporter"/>
</dbReference>
<evidence type="ECO:0000256" key="2">
    <source>
        <dbReference type="ARBA" id="ARBA00022670"/>
    </source>
</evidence>
<keyword evidence="4 6" id="KW-0378">Hydrolase</keyword>
<dbReference type="InterPro" id="IPR013425">
    <property type="entry name" value="Autotrns_rpt"/>
</dbReference>
<dbReference type="Pfam" id="PF13018">
    <property type="entry name" value="ESPR"/>
    <property type="match status" value="1"/>
</dbReference>
<name>A0ABS2DT58_9BURK</name>
<dbReference type="Pfam" id="PF12951">
    <property type="entry name" value="PATR"/>
    <property type="match status" value="1"/>
</dbReference>
<comment type="caution">
    <text evidence="8">The sequence shown here is derived from an EMBL/GenBank/DDBJ whole genome shotgun (WGS) entry which is preliminary data.</text>
</comment>